<evidence type="ECO:0000256" key="2">
    <source>
        <dbReference type="ARBA" id="ARBA00001911"/>
    </source>
</evidence>
<evidence type="ECO:0000313" key="9">
    <source>
        <dbReference type="EMBL" id="QNT69525.1"/>
    </source>
</evidence>
<accession>A0A7H1N1D9</accession>
<gene>
    <name evidence="9" type="primary">rfbB</name>
    <name evidence="9" type="ORF">HQ394_09505</name>
</gene>
<evidence type="ECO:0000256" key="1">
    <source>
        <dbReference type="ARBA" id="ARBA00001539"/>
    </source>
</evidence>
<dbReference type="InterPro" id="IPR005888">
    <property type="entry name" value="dTDP_Gluc_deHydtase"/>
</dbReference>
<reference evidence="9 10" key="1">
    <citation type="submission" date="2020-05" db="EMBL/GenBank/DDBJ databases">
        <title>Complete closed genome sequence of Defluviicoccus vanus.</title>
        <authorList>
            <person name="Bessarab I."/>
            <person name="Arumugam K."/>
            <person name="Maszenan A.M."/>
            <person name="Seviour R.J."/>
            <person name="Williams R.B."/>
        </authorList>
    </citation>
    <scope>NUCLEOTIDE SEQUENCE [LARGE SCALE GENOMIC DNA]</scope>
    <source>
        <strain evidence="9 10">Ben 114</strain>
    </source>
</reference>
<dbReference type="Pfam" id="PF16363">
    <property type="entry name" value="GDP_Man_Dehyd"/>
    <property type="match status" value="1"/>
</dbReference>
<dbReference type="NCBIfam" id="TIGR01181">
    <property type="entry name" value="dTDP_gluc_dehyt"/>
    <property type="match status" value="1"/>
</dbReference>
<sequence>MSLFATAQPTILVTGGAGFIGSALIRLLMATTQARVVNVDKLSYAGSLQSLTTIADDPRYRFERLDIADAPALAAVFHRHRPDAVMHLAAETHVDRSIGAPRPFIESNIVGTFVLLETVRTYRDSLDAATRARFRLLHVSTDEVYGSLGATGSFREDRPYRPNSPYAASKAAADHLVRAWHHTYGLPAIISNCSNNYGPYQYPEKLIPVLILNARAGRPLPIYGAGANVRDWLYVDDHVAALWQLLNAGEVGETYNIGGGCERTTLQVAHCVCSLLDRLLPTSPHRPHAQLIRFVADRPGHDLRYAIDASKLATSLGWQPQTSFERGLAQTVAWYLANEDWWQPCLTGDDRLNADEKRDCGDHAV</sequence>
<feature type="domain" description="NAD(P)-binding" evidence="8">
    <location>
        <begin position="12"/>
        <end position="330"/>
    </location>
</feature>
<evidence type="ECO:0000313" key="10">
    <source>
        <dbReference type="Proteomes" id="UP000516369"/>
    </source>
</evidence>
<dbReference type="PANTHER" id="PTHR43000">
    <property type="entry name" value="DTDP-D-GLUCOSE 4,6-DEHYDRATASE-RELATED"/>
    <property type="match status" value="1"/>
</dbReference>
<evidence type="ECO:0000259" key="8">
    <source>
        <dbReference type="Pfam" id="PF16363"/>
    </source>
</evidence>
<comment type="cofactor">
    <cofactor evidence="2 7">
        <name>NAD(+)</name>
        <dbReference type="ChEBI" id="CHEBI:57540"/>
    </cofactor>
</comment>
<dbReference type="InterPro" id="IPR016040">
    <property type="entry name" value="NAD(P)-bd_dom"/>
</dbReference>
<organism evidence="9 10">
    <name type="scientific">Defluviicoccus vanus</name>
    <dbReference type="NCBI Taxonomy" id="111831"/>
    <lineage>
        <taxon>Bacteria</taxon>
        <taxon>Pseudomonadati</taxon>
        <taxon>Pseudomonadota</taxon>
        <taxon>Alphaproteobacteria</taxon>
        <taxon>Rhodospirillales</taxon>
        <taxon>Rhodospirillaceae</taxon>
        <taxon>Defluviicoccus</taxon>
    </lineage>
</organism>
<comment type="similarity">
    <text evidence="3 7">Belongs to the NAD(P)-dependent epimerase/dehydratase family. dTDP-glucose dehydratase subfamily.</text>
</comment>
<dbReference type="EC" id="4.2.1.46" evidence="4 7"/>
<evidence type="ECO:0000256" key="4">
    <source>
        <dbReference type="ARBA" id="ARBA00011990"/>
    </source>
</evidence>
<dbReference type="PROSITE" id="PS00061">
    <property type="entry name" value="ADH_SHORT"/>
    <property type="match status" value="1"/>
</dbReference>
<evidence type="ECO:0000256" key="5">
    <source>
        <dbReference type="ARBA" id="ARBA00023027"/>
    </source>
</evidence>
<dbReference type="CDD" id="cd05246">
    <property type="entry name" value="dTDP_GD_SDR_e"/>
    <property type="match status" value="1"/>
</dbReference>
<dbReference type="GO" id="GO:0009225">
    <property type="term" value="P:nucleotide-sugar metabolic process"/>
    <property type="evidence" value="ECO:0007669"/>
    <property type="project" value="InterPro"/>
</dbReference>
<dbReference type="GO" id="GO:0008460">
    <property type="term" value="F:dTDP-glucose 4,6-dehydratase activity"/>
    <property type="evidence" value="ECO:0007669"/>
    <property type="project" value="UniProtKB-EC"/>
</dbReference>
<dbReference type="Gene3D" id="3.40.50.720">
    <property type="entry name" value="NAD(P)-binding Rossmann-like Domain"/>
    <property type="match status" value="1"/>
</dbReference>
<evidence type="ECO:0000256" key="7">
    <source>
        <dbReference type="RuleBase" id="RU004473"/>
    </source>
</evidence>
<dbReference type="KEGG" id="dvn:HQ394_09505"/>
<dbReference type="InterPro" id="IPR020904">
    <property type="entry name" value="Sc_DH/Rdtase_CS"/>
</dbReference>
<dbReference type="AlphaFoldDB" id="A0A7H1N1D9"/>
<evidence type="ECO:0000256" key="3">
    <source>
        <dbReference type="ARBA" id="ARBA00008178"/>
    </source>
</evidence>
<keyword evidence="6 7" id="KW-0456">Lyase</keyword>
<dbReference type="RefSeq" id="WP_190263024.1">
    <property type="nucleotide sequence ID" value="NZ_CP053923.1"/>
</dbReference>
<dbReference type="EMBL" id="CP053923">
    <property type="protein sequence ID" value="QNT69525.1"/>
    <property type="molecule type" value="Genomic_DNA"/>
</dbReference>
<evidence type="ECO:0000256" key="6">
    <source>
        <dbReference type="ARBA" id="ARBA00023239"/>
    </source>
</evidence>
<keyword evidence="10" id="KW-1185">Reference proteome</keyword>
<proteinExistence type="inferred from homology"/>
<dbReference type="SUPFAM" id="SSF51735">
    <property type="entry name" value="NAD(P)-binding Rossmann-fold domains"/>
    <property type="match status" value="1"/>
</dbReference>
<comment type="catalytic activity">
    <reaction evidence="1 7">
        <text>dTDP-alpha-D-glucose = dTDP-4-dehydro-6-deoxy-alpha-D-glucose + H2O</text>
        <dbReference type="Rhea" id="RHEA:17221"/>
        <dbReference type="ChEBI" id="CHEBI:15377"/>
        <dbReference type="ChEBI" id="CHEBI:57477"/>
        <dbReference type="ChEBI" id="CHEBI:57649"/>
        <dbReference type="EC" id="4.2.1.46"/>
    </reaction>
</comment>
<dbReference type="InterPro" id="IPR036291">
    <property type="entry name" value="NAD(P)-bd_dom_sf"/>
</dbReference>
<keyword evidence="5" id="KW-0520">NAD</keyword>
<name>A0A7H1N1D9_9PROT</name>
<dbReference type="Gene3D" id="3.90.25.10">
    <property type="entry name" value="UDP-galactose 4-epimerase, domain 1"/>
    <property type="match status" value="1"/>
</dbReference>
<protein>
    <recommendedName>
        <fullName evidence="4 7">dTDP-glucose 4,6-dehydratase</fullName>
        <ecNumber evidence="4 7">4.2.1.46</ecNumber>
    </recommendedName>
</protein>
<dbReference type="Proteomes" id="UP000516369">
    <property type="component" value="Chromosome"/>
</dbReference>